<sequence length="264" mass="29385">MYQLLLFFFIYTLCQASVAALATGPDFELEQQWQQQLEDNIVVGDIIWLKEHQARPFMAIYAESERANKGTVVLLHNMSGHPNWHAVIGPLRRKLYDLGWSTLSLQMPVLGGECGGREHAVLLESAPARLDAALAFLKQQEEQKVVLLGHGLGAIMAAAYLAERPLHEVGGVALLGLYMLKYTDPRMYAANYLGKLQLPILDIFGSADALVTNARDARQLAVSLGGNEEYYQQVVLRGAGMFFEGYEEPLLKKVSKWLAHLSLE</sequence>
<accession>A0A3B0ZPG0</accession>
<proteinExistence type="predicted"/>
<evidence type="ECO:0000313" key="1">
    <source>
        <dbReference type="EMBL" id="VAW89312.1"/>
    </source>
</evidence>
<dbReference type="Pfam" id="PF12048">
    <property type="entry name" value="DUF3530"/>
    <property type="match status" value="2"/>
</dbReference>
<reference evidence="1" key="1">
    <citation type="submission" date="2018-06" db="EMBL/GenBank/DDBJ databases">
        <authorList>
            <person name="Zhirakovskaya E."/>
        </authorList>
    </citation>
    <scope>NUCLEOTIDE SEQUENCE</scope>
</reference>
<dbReference type="InterPro" id="IPR022529">
    <property type="entry name" value="DUF3530"/>
</dbReference>
<gene>
    <name evidence="1" type="ORF">MNBD_GAMMA18-1591</name>
</gene>
<dbReference type="InterPro" id="IPR029058">
    <property type="entry name" value="AB_hydrolase_fold"/>
</dbReference>
<evidence type="ECO:0008006" key="2">
    <source>
        <dbReference type="Google" id="ProtNLM"/>
    </source>
</evidence>
<name>A0A3B0ZPG0_9ZZZZ</name>
<organism evidence="1">
    <name type="scientific">hydrothermal vent metagenome</name>
    <dbReference type="NCBI Taxonomy" id="652676"/>
    <lineage>
        <taxon>unclassified sequences</taxon>
        <taxon>metagenomes</taxon>
        <taxon>ecological metagenomes</taxon>
    </lineage>
</organism>
<dbReference type="EMBL" id="UOFP01000264">
    <property type="protein sequence ID" value="VAW89312.1"/>
    <property type="molecule type" value="Genomic_DNA"/>
</dbReference>
<dbReference type="Gene3D" id="3.40.50.1820">
    <property type="entry name" value="alpha/beta hydrolase"/>
    <property type="match status" value="1"/>
</dbReference>
<protein>
    <recommendedName>
        <fullName evidence="2">Serine aminopeptidase S33 domain-containing protein</fullName>
    </recommendedName>
</protein>
<dbReference type="SUPFAM" id="SSF53474">
    <property type="entry name" value="alpha/beta-Hydrolases"/>
    <property type="match status" value="1"/>
</dbReference>
<dbReference type="AlphaFoldDB" id="A0A3B0ZPG0"/>